<reference evidence="2" key="3">
    <citation type="submission" date="2025-09" db="UniProtKB">
        <authorList>
            <consortium name="Ensembl"/>
        </authorList>
    </citation>
    <scope>IDENTIFICATION</scope>
</reference>
<organism evidence="2 3">
    <name type="scientific">Erpetoichthys calabaricus</name>
    <name type="common">Rope fish</name>
    <name type="synonym">Calamoichthys calabaricus</name>
    <dbReference type="NCBI Taxonomy" id="27687"/>
    <lineage>
        <taxon>Eukaryota</taxon>
        <taxon>Metazoa</taxon>
        <taxon>Chordata</taxon>
        <taxon>Craniata</taxon>
        <taxon>Vertebrata</taxon>
        <taxon>Euteleostomi</taxon>
        <taxon>Actinopterygii</taxon>
        <taxon>Polypteriformes</taxon>
        <taxon>Polypteridae</taxon>
        <taxon>Erpetoichthys</taxon>
    </lineage>
</organism>
<proteinExistence type="predicted"/>
<reference evidence="2" key="2">
    <citation type="submission" date="2025-08" db="UniProtKB">
        <authorList>
            <consortium name="Ensembl"/>
        </authorList>
    </citation>
    <scope>IDENTIFICATION</scope>
</reference>
<evidence type="ECO:0000313" key="3">
    <source>
        <dbReference type="Proteomes" id="UP000694620"/>
    </source>
</evidence>
<gene>
    <name evidence="2" type="primary">LOC114668260</name>
</gene>
<dbReference type="InterPro" id="IPR001660">
    <property type="entry name" value="SAM"/>
</dbReference>
<reference evidence="2" key="1">
    <citation type="submission" date="2021-06" db="EMBL/GenBank/DDBJ databases">
        <authorList>
            <consortium name="Wellcome Sanger Institute Data Sharing"/>
        </authorList>
    </citation>
    <scope>NUCLEOTIDE SEQUENCE [LARGE SCALE GENOMIC DNA]</scope>
</reference>
<dbReference type="Pfam" id="PF00536">
    <property type="entry name" value="SAM_1"/>
    <property type="match status" value="1"/>
</dbReference>
<accession>A0A8C4TKJ0</accession>
<dbReference type="GeneTree" id="ENSGT00530000063834"/>
<evidence type="ECO:0000313" key="2">
    <source>
        <dbReference type="Ensembl" id="ENSECRP00000031810.1"/>
    </source>
</evidence>
<dbReference type="InterPro" id="IPR052281">
    <property type="entry name" value="GAREM"/>
</dbReference>
<dbReference type="SUPFAM" id="SSF47769">
    <property type="entry name" value="SAM/Pointed domain"/>
    <property type="match status" value="1"/>
</dbReference>
<name>A0A8C4TKJ0_ERPCA</name>
<dbReference type="AlphaFoldDB" id="A0A8C4TKJ0"/>
<dbReference type="InterPro" id="IPR013761">
    <property type="entry name" value="SAM/pointed_sf"/>
</dbReference>
<dbReference type="Proteomes" id="UP000694620">
    <property type="component" value="Chromosome 17"/>
</dbReference>
<keyword evidence="3" id="KW-1185">Reference proteome</keyword>
<evidence type="ECO:0000259" key="1">
    <source>
        <dbReference type="Pfam" id="PF00536"/>
    </source>
</evidence>
<dbReference type="PANTHER" id="PTHR14454:SF11">
    <property type="entry name" value="SERRANO, ISOFORM F"/>
    <property type="match status" value="1"/>
</dbReference>
<protein>
    <submittedName>
        <fullName evidence="2">Uncharacterized LOC114668260</fullName>
    </submittedName>
</protein>
<feature type="domain" description="SAM" evidence="1">
    <location>
        <begin position="273"/>
        <end position="327"/>
    </location>
</feature>
<sequence length="340" mass="39190">MDISTVRWGLTEYTLKDFVNKFENSFPKIIKVTEGFLGRQELDSISSSTVLHVHSLYSQDRAVVESKSGKIFSLPAKMKQVLFLVIRPIGTPEGPFSLLKILEENVLPVTIRPTQPLTFQEMNNPTSACHRVELLTVTQVFKETFLLGHSINNKGFLEVQTPLVLPMYMKQVRLALAEGLKDNNEEEWDAACTEYSQTVQQKANMDHFIFEEISLLDKQEIMKHRNMYSEVEPIYMDLNKQLKKPTPPPKPEKNVACKFFSFADVPKDLHEASVDEICDCLLLLNLNQYIQSFRTEQIDGQFLYDLDEALMRENLGMSKLHAAKLLRFRDGWRPRLEESI</sequence>
<dbReference type="PANTHER" id="PTHR14454">
    <property type="entry name" value="GRB2-ASSOCIATED AND REGULATOR OF MAPK PROTEIN FAMILY MEMBER"/>
    <property type="match status" value="1"/>
</dbReference>
<dbReference type="Ensembl" id="ENSECRT00000032486.1">
    <property type="protein sequence ID" value="ENSECRP00000031810.1"/>
    <property type="gene ID" value="ENSECRG00000021543.1"/>
</dbReference>
<dbReference type="Gene3D" id="1.10.150.50">
    <property type="entry name" value="Transcription Factor, Ets-1"/>
    <property type="match status" value="1"/>
</dbReference>